<proteinExistence type="predicted"/>
<dbReference type="OrthoDB" id="338237at2"/>
<dbReference type="PATRIC" id="fig|1278073.3.peg.1621"/>
<dbReference type="AlphaFoldDB" id="L7U298"/>
<evidence type="ECO:0000313" key="1">
    <source>
        <dbReference type="EMBL" id="AGC42911.1"/>
    </source>
</evidence>
<accession>L7U298</accession>
<dbReference type="HOGENOM" id="CLU_090929_1_0_7"/>
<dbReference type="PANTHER" id="PTHR36922:SF1">
    <property type="entry name" value="DUF1993 DOMAIN-CONTAINING PROTEIN"/>
    <property type="match status" value="1"/>
</dbReference>
<evidence type="ECO:0000313" key="2">
    <source>
        <dbReference type="Proteomes" id="UP000011131"/>
    </source>
</evidence>
<dbReference type="EMBL" id="CP004025">
    <property type="protein sequence ID" value="AGC42911.1"/>
    <property type="molecule type" value="Genomic_DNA"/>
</dbReference>
<dbReference type="STRING" id="1278073.MYSTI_01578"/>
<organism evidence="1 2">
    <name type="scientific">Myxococcus stipitatus (strain DSM 14675 / JCM 12634 / Mx s8)</name>
    <dbReference type="NCBI Taxonomy" id="1278073"/>
    <lineage>
        <taxon>Bacteria</taxon>
        <taxon>Pseudomonadati</taxon>
        <taxon>Myxococcota</taxon>
        <taxon>Myxococcia</taxon>
        <taxon>Myxococcales</taxon>
        <taxon>Cystobacterineae</taxon>
        <taxon>Myxococcaceae</taxon>
        <taxon>Myxococcus</taxon>
    </lineage>
</organism>
<dbReference type="InterPro" id="IPR034660">
    <property type="entry name" value="DinB/YfiT-like"/>
</dbReference>
<dbReference type="Pfam" id="PF09351">
    <property type="entry name" value="DUF1993"/>
    <property type="match status" value="1"/>
</dbReference>
<dbReference type="PANTHER" id="PTHR36922">
    <property type="entry name" value="BLL2446 PROTEIN"/>
    <property type="match status" value="1"/>
</dbReference>
<keyword evidence="2" id="KW-1185">Reference proteome</keyword>
<gene>
    <name evidence="1" type="ordered locus">MYSTI_01578</name>
</gene>
<sequence length="186" mass="20096">MSLTAYELSAGVFIRGLSNLKAQLMKAEAHAVASGGGESALLDARLSEEGRMQGAASDSPGDLHRYTLAAQVHWAAEGARLAMTQLLGAPRVPAASDARSFAELYQRLDATMSYLRDLVPGDLEAGLEREIVMEHRRGSMRSSGHQFLVAFAIPHFYYHVTAAYGILRNQGVRLTMGDFLGNWGAS</sequence>
<reference evidence="1 2" key="1">
    <citation type="journal article" date="2013" name="Genome Announc.">
        <title>Complete genome sequence of Myxococcus stipitatus strain DSM 14675, a fruiting myxobacterium.</title>
        <authorList>
            <person name="Huntley S."/>
            <person name="Kneip S."/>
            <person name="Treuner-Lange A."/>
            <person name="Sogaard-Andersen L."/>
        </authorList>
    </citation>
    <scope>NUCLEOTIDE SEQUENCE [LARGE SCALE GENOMIC DNA]</scope>
    <source>
        <strain evidence="2">DSM 14675 / JCM 12634 / Mx s8</strain>
    </source>
</reference>
<dbReference type="RefSeq" id="WP_015347173.1">
    <property type="nucleotide sequence ID" value="NC_020126.1"/>
</dbReference>
<dbReference type="Proteomes" id="UP000011131">
    <property type="component" value="Chromosome"/>
</dbReference>
<dbReference type="Gene3D" id="1.20.120.450">
    <property type="entry name" value="dinb family like domain"/>
    <property type="match status" value="1"/>
</dbReference>
<protein>
    <recommendedName>
        <fullName evidence="3">DUF1993 domain-containing protein</fullName>
    </recommendedName>
</protein>
<name>L7U298_MYXSD</name>
<dbReference type="InterPro" id="IPR018531">
    <property type="entry name" value="DUF1993"/>
</dbReference>
<dbReference type="SUPFAM" id="SSF109854">
    <property type="entry name" value="DinB/YfiT-like putative metalloenzymes"/>
    <property type="match status" value="1"/>
</dbReference>
<evidence type="ECO:0008006" key="3">
    <source>
        <dbReference type="Google" id="ProtNLM"/>
    </source>
</evidence>
<dbReference type="eggNOG" id="COG3812">
    <property type="taxonomic scope" value="Bacteria"/>
</dbReference>
<dbReference type="KEGG" id="msd:MYSTI_01578"/>